<evidence type="ECO:0000313" key="2">
    <source>
        <dbReference type="EMBL" id="EAP88129.1"/>
    </source>
</evidence>
<dbReference type="KEGG" id="cat:CA2559_05200"/>
<protein>
    <submittedName>
        <fullName evidence="2">Uncharacterized protein</fullName>
    </submittedName>
</protein>
<dbReference type="HOGENOM" id="CLU_1632623_0_0_10"/>
<proteinExistence type="predicted"/>
<evidence type="ECO:0000313" key="3">
    <source>
        <dbReference type="Proteomes" id="UP000002297"/>
    </source>
</evidence>
<dbReference type="GeneID" id="89452832"/>
<keyword evidence="1" id="KW-0732">Signal</keyword>
<name>A3U7B2_CROAH</name>
<dbReference type="EMBL" id="CP002046">
    <property type="protein sequence ID" value="EAP88129.1"/>
    <property type="molecule type" value="Genomic_DNA"/>
</dbReference>
<gene>
    <name evidence="2" type="ordered locus">CA2559_05200</name>
</gene>
<evidence type="ECO:0000256" key="1">
    <source>
        <dbReference type="SAM" id="SignalP"/>
    </source>
</evidence>
<keyword evidence="3" id="KW-1185">Reference proteome</keyword>
<dbReference type="RefSeq" id="WP_013186805.1">
    <property type="nucleotide sequence ID" value="NC_014230.1"/>
</dbReference>
<accession>A3U7B2</accession>
<dbReference type="AlphaFoldDB" id="A3U7B2"/>
<dbReference type="STRING" id="216432.CA2559_05200"/>
<reference evidence="2 3" key="1">
    <citation type="journal article" date="2010" name="J. Bacteriol.">
        <title>The complete genome sequence of Croceibacter atlanticus HTCC2559T.</title>
        <authorList>
            <person name="Oh H.M."/>
            <person name="Kang I."/>
            <person name="Ferriera S."/>
            <person name="Giovannoni S.J."/>
            <person name="Cho J.C."/>
        </authorList>
    </citation>
    <scope>NUCLEOTIDE SEQUENCE [LARGE SCALE GENOMIC DNA]</scope>
    <source>
        <strain evidence="3">ATCC BAA-628 / HTCC2559 / KCTC 12090</strain>
    </source>
</reference>
<feature type="chain" id="PRO_5002659033" evidence="1">
    <location>
        <begin position="22"/>
        <end position="162"/>
    </location>
</feature>
<sequence>MKTIQFVTLTFLLVFATVMQAQDIHNPYDNCECTDRMERDYVFGGSNIVTYKGVRYMFYDYYKPEKNTCFQNYLNESSSITVTAFKEKLLEHPTFKMLVEAGVVRQKSIVGKIYWKASSVSEVEEAQKEKAMEYNYSNLTLKAIDLDVDFETPFSKFKTCSN</sequence>
<organism evidence="2 3">
    <name type="scientific">Croceibacter atlanticus (strain ATCC BAA-628 / JCM 21780 / CIP 108009 / IAM 15332 / KCTC 12090 / HTCC2559)</name>
    <dbReference type="NCBI Taxonomy" id="216432"/>
    <lineage>
        <taxon>Bacteria</taxon>
        <taxon>Pseudomonadati</taxon>
        <taxon>Bacteroidota</taxon>
        <taxon>Flavobacteriia</taxon>
        <taxon>Flavobacteriales</taxon>
        <taxon>Flavobacteriaceae</taxon>
        <taxon>Croceibacter</taxon>
    </lineage>
</organism>
<dbReference type="OrthoDB" id="9844280at2"/>
<feature type="signal peptide" evidence="1">
    <location>
        <begin position="1"/>
        <end position="21"/>
    </location>
</feature>
<dbReference type="Proteomes" id="UP000002297">
    <property type="component" value="Chromosome"/>
</dbReference>